<dbReference type="RefSeq" id="WP_048544993.1">
    <property type="nucleotide sequence ID" value="NZ_HF571038.1"/>
</dbReference>
<keyword evidence="9" id="KW-1185">Reference proteome</keyword>
<dbReference type="GO" id="GO:0003677">
    <property type="term" value="F:DNA binding"/>
    <property type="evidence" value="ECO:0007669"/>
    <property type="project" value="TreeGrafter"/>
</dbReference>
<name>A0A077MA84_9MICO</name>
<sequence>MTSQRLSISAVDLFSGAGGLTHGLAKAGVNVRVGVDVDPACEYPYTANNKAKFLLKSVGDLEPGDLTSFFLPGSVRLLAGCAPCQTFSSYNQKASTEDDRWWLLRHFSRLAKEMLPELVTMENVPGLLDHAVFDEFVASLEESGYKVSKQVVNCQDYGVPQHRNRLVLLASRIGPISLLTPEQFKTKPRSVRDVIGEGKVPALAAGTADPKDRLHQCSGLSSLNLRRVKASKPGGTWRDWPEELVAECHKKESGKTYPGVYGRMTWDDAAPTMTTQFYGFGNGRFGHPSQDRAISLREGAILQSFPPSYQFVAPDAPVHMKTIGRLIGNAVPVALGELIGKSIKAHVKDHRETLLSLRAEGQLA</sequence>
<dbReference type="InterPro" id="IPR050390">
    <property type="entry name" value="C5-Methyltransferase"/>
</dbReference>
<dbReference type="NCBIfam" id="TIGR00675">
    <property type="entry name" value="dcm"/>
    <property type="match status" value="1"/>
</dbReference>
<gene>
    <name evidence="8" type="primary">hgiDIIM</name>
    <name evidence="8" type="ORF">BN13_200015</name>
</gene>
<dbReference type="EMBL" id="CAJC01000113">
    <property type="protein sequence ID" value="CCI52755.1"/>
    <property type="molecule type" value="Genomic_DNA"/>
</dbReference>
<dbReference type="Proteomes" id="UP000035720">
    <property type="component" value="Unassembled WGS sequence"/>
</dbReference>
<dbReference type="AlphaFoldDB" id="A0A077MA84"/>
<dbReference type="InterPro" id="IPR031303">
    <property type="entry name" value="C5_meth_CS"/>
</dbReference>
<keyword evidence="3 6" id="KW-0808">Transferase</keyword>
<dbReference type="GO" id="GO:0003886">
    <property type="term" value="F:DNA (cytosine-5-)-methyltransferase activity"/>
    <property type="evidence" value="ECO:0007669"/>
    <property type="project" value="UniProtKB-EC"/>
</dbReference>
<comment type="caution">
    <text evidence="8">The sequence shown here is derived from an EMBL/GenBank/DDBJ whole genome shotgun (WGS) entry which is preliminary data.</text>
</comment>
<keyword evidence="4 6" id="KW-0949">S-adenosyl-L-methionine</keyword>
<evidence type="ECO:0000256" key="5">
    <source>
        <dbReference type="ARBA" id="ARBA00022747"/>
    </source>
</evidence>
<evidence type="ECO:0000313" key="9">
    <source>
        <dbReference type="Proteomes" id="UP000035720"/>
    </source>
</evidence>
<accession>A0A077MA84</accession>
<dbReference type="OrthoDB" id="9813719at2"/>
<dbReference type="PANTHER" id="PTHR10629:SF52">
    <property type="entry name" value="DNA (CYTOSINE-5)-METHYLTRANSFERASE 1"/>
    <property type="match status" value="1"/>
</dbReference>
<dbReference type="InterPro" id="IPR029063">
    <property type="entry name" value="SAM-dependent_MTases_sf"/>
</dbReference>
<dbReference type="Gene3D" id="3.40.50.150">
    <property type="entry name" value="Vaccinia Virus protein VP39"/>
    <property type="match status" value="1"/>
</dbReference>
<keyword evidence="2 6" id="KW-0489">Methyltransferase</keyword>
<dbReference type="EC" id="2.1.1.37" evidence="1"/>
<reference evidence="8 9" key="1">
    <citation type="journal article" date="2013" name="ISME J.">
        <title>A metabolic model for members of the genus Tetrasphaera involved in enhanced biological phosphorus removal.</title>
        <authorList>
            <person name="Kristiansen R."/>
            <person name="Nguyen H.T.T."/>
            <person name="Saunders A.M."/>
            <person name="Nielsen J.L."/>
            <person name="Wimmer R."/>
            <person name="Le V.Q."/>
            <person name="McIlroy S.J."/>
            <person name="Petrovski S."/>
            <person name="Seviour R.J."/>
            <person name="Calteau A."/>
            <person name="Nielsen K.L."/>
            <person name="Nielsen P.H."/>
        </authorList>
    </citation>
    <scope>NUCLEOTIDE SEQUENCE [LARGE SCALE GENOMIC DNA]</scope>
    <source>
        <strain evidence="8 9">Ben 74</strain>
    </source>
</reference>
<evidence type="ECO:0000256" key="7">
    <source>
        <dbReference type="RuleBase" id="RU000416"/>
    </source>
</evidence>
<dbReference type="PRINTS" id="PR00105">
    <property type="entry name" value="C5METTRFRASE"/>
</dbReference>
<protein>
    <recommendedName>
        <fullName evidence="1">DNA (cytosine-5-)-methyltransferase</fullName>
        <ecNumber evidence="1">2.1.1.37</ecNumber>
    </recommendedName>
</protein>
<dbReference type="Gene3D" id="3.90.120.10">
    <property type="entry name" value="DNA Methylase, subunit A, domain 2"/>
    <property type="match status" value="1"/>
</dbReference>
<evidence type="ECO:0000256" key="1">
    <source>
        <dbReference type="ARBA" id="ARBA00011975"/>
    </source>
</evidence>
<evidence type="ECO:0000313" key="8">
    <source>
        <dbReference type="EMBL" id="CCI52755.1"/>
    </source>
</evidence>
<comment type="similarity">
    <text evidence="6 7">Belongs to the class I-like SAM-binding methyltransferase superfamily. C5-methyltransferase family.</text>
</comment>
<evidence type="ECO:0000256" key="3">
    <source>
        <dbReference type="ARBA" id="ARBA00022679"/>
    </source>
</evidence>
<dbReference type="GO" id="GO:0044027">
    <property type="term" value="P:negative regulation of gene expression via chromosomal CpG island methylation"/>
    <property type="evidence" value="ECO:0007669"/>
    <property type="project" value="TreeGrafter"/>
</dbReference>
<keyword evidence="5" id="KW-0680">Restriction system</keyword>
<proteinExistence type="inferred from homology"/>
<evidence type="ECO:0000256" key="6">
    <source>
        <dbReference type="PROSITE-ProRule" id="PRU01016"/>
    </source>
</evidence>
<dbReference type="STRING" id="1193518.BN13_200015"/>
<dbReference type="GO" id="GO:0032259">
    <property type="term" value="P:methylation"/>
    <property type="evidence" value="ECO:0007669"/>
    <property type="project" value="UniProtKB-KW"/>
</dbReference>
<dbReference type="InterPro" id="IPR001525">
    <property type="entry name" value="C5_MeTfrase"/>
</dbReference>
<dbReference type="SUPFAM" id="SSF53335">
    <property type="entry name" value="S-adenosyl-L-methionine-dependent methyltransferases"/>
    <property type="match status" value="1"/>
</dbReference>
<dbReference type="GO" id="GO:0009307">
    <property type="term" value="P:DNA restriction-modification system"/>
    <property type="evidence" value="ECO:0007669"/>
    <property type="project" value="UniProtKB-KW"/>
</dbReference>
<dbReference type="Pfam" id="PF00145">
    <property type="entry name" value="DNA_methylase"/>
    <property type="match status" value="1"/>
</dbReference>
<dbReference type="PROSITE" id="PS00095">
    <property type="entry name" value="C5_MTASE_2"/>
    <property type="match status" value="1"/>
</dbReference>
<evidence type="ECO:0000256" key="2">
    <source>
        <dbReference type="ARBA" id="ARBA00022603"/>
    </source>
</evidence>
<organism evidence="8 9">
    <name type="scientific">Nostocoides jenkinsii Ben 74</name>
    <dbReference type="NCBI Taxonomy" id="1193518"/>
    <lineage>
        <taxon>Bacteria</taxon>
        <taxon>Bacillati</taxon>
        <taxon>Actinomycetota</taxon>
        <taxon>Actinomycetes</taxon>
        <taxon>Micrococcales</taxon>
        <taxon>Intrasporangiaceae</taxon>
        <taxon>Nostocoides</taxon>
    </lineage>
</organism>
<dbReference type="PROSITE" id="PS51679">
    <property type="entry name" value="SAM_MT_C5"/>
    <property type="match status" value="1"/>
</dbReference>
<feature type="active site" evidence="6">
    <location>
        <position position="84"/>
    </location>
</feature>
<evidence type="ECO:0000256" key="4">
    <source>
        <dbReference type="ARBA" id="ARBA00022691"/>
    </source>
</evidence>
<dbReference type="PANTHER" id="PTHR10629">
    <property type="entry name" value="CYTOSINE-SPECIFIC METHYLTRANSFERASE"/>
    <property type="match status" value="1"/>
</dbReference>